<sequence length="573" mass="60358">MPEDAIGVLIAAAKRQGTQNRAGWPLVMLGELSSSLVANGSKDSAAAAAAAAAAERIAGDSALMEVVRLQLAGDSDTFGAALRLVRVLQGHLTRRAWEATVAVLGDGASVLLGGGRARLDDPTLADRLSALAVHVAACGEEQRTAVAAVVAEHGFIGLLLRSLTHRDLATKTNAAVVLVVLCSSPVACAAVSAHPAALAALANLLRDASAAASATGSEDARELADPAHNALQAICLLIAHSAAAGDAFAAMALAPSGSGILAAVERQLSAPVVAESAGPGDRDDLPVLAAAATALNATTFAARRGGRLAALQTRRPFVLGAAQALVRVAGDLRGDERPLDGGPPPEHGQRLTLKAAEALLAALDCLTDGTADDGGAAAALGALRECGPEALQAFGDAAGRAGDAVMAARPSNGAEADKQTLQHDEAFEAAMPMRLARRFEDLRQQQQQQQRQQQQQQQQQQPHPSQQQQQQHQQHQQQQQRRQQLQQQLRHQEQSRQKEVDQHQHDQQQQQQQQKQQHQHKQHQQQQHQHQQHYQQQQQQHQQQDSAASTTSSGRSSGERATGVGLAPADQVD</sequence>
<organism evidence="2 3">
    <name type="scientific">Monoraphidium neglectum</name>
    <dbReference type="NCBI Taxonomy" id="145388"/>
    <lineage>
        <taxon>Eukaryota</taxon>
        <taxon>Viridiplantae</taxon>
        <taxon>Chlorophyta</taxon>
        <taxon>core chlorophytes</taxon>
        <taxon>Chlorophyceae</taxon>
        <taxon>CS clade</taxon>
        <taxon>Sphaeropleales</taxon>
        <taxon>Selenastraceae</taxon>
        <taxon>Monoraphidium</taxon>
    </lineage>
</organism>
<name>A0A0D2N1N2_9CHLO</name>
<evidence type="ECO:0000313" key="3">
    <source>
        <dbReference type="Proteomes" id="UP000054498"/>
    </source>
</evidence>
<feature type="region of interest" description="Disordered" evidence="1">
    <location>
        <begin position="441"/>
        <end position="573"/>
    </location>
</feature>
<dbReference type="GO" id="GO:0031461">
    <property type="term" value="C:cullin-RING ubiquitin ligase complex"/>
    <property type="evidence" value="ECO:0007669"/>
    <property type="project" value="TreeGrafter"/>
</dbReference>
<dbReference type="GO" id="GO:0032436">
    <property type="term" value="P:positive regulation of proteasomal ubiquitin-dependent protein catabolic process"/>
    <property type="evidence" value="ECO:0007669"/>
    <property type="project" value="TreeGrafter"/>
</dbReference>
<dbReference type="RefSeq" id="XP_013905446.1">
    <property type="nucleotide sequence ID" value="XM_014049992.1"/>
</dbReference>
<dbReference type="GO" id="GO:0016567">
    <property type="term" value="P:protein ubiquitination"/>
    <property type="evidence" value="ECO:0007669"/>
    <property type="project" value="TreeGrafter"/>
</dbReference>
<feature type="compositionally biased region" description="Low complexity" evidence="1">
    <location>
        <begin position="444"/>
        <end position="489"/>
    </location>
</feature>
<proteinExistence type="predicted"/>
<reference evidence="2 3" key="1">
    <citation type="journal article" date="2013" name="BMC Genomics">
        <title>Reconstruction of the lipid metabolism for the microalga Monoraphidium neglectum from its genome sequence reveals characteristics suitable for biofuel production.</title>
        <authorList>
            <person name="Bogen C."/>
            <person name="Al-Dilaimi A."/>
            <person name="Albersmeier A."/>
            <person name="Wichmann J."/>
            <person name="Grundmann M."/>
            <person name="Rupp O."/>
            <person name="Lauersen K.J."/>
            <person name="Blifernez-Klassen O."/>
            <person name="Kalinowski J."/>
            <person name="Goesmann A."/>
            <person name="Mussgnug J.H."/>
            <person name="Kruse O."/>
        </authorList>
    </citation>
    <scope>NUCLEOTIDE SEQUENCE [LARGE SCALE GENOMIC DNA]</scope>
    <source>
        <strain evidence="2 3">SAG 48.87</strain>
    </source>
</reference>
<dbReference type="EMBL" id="KK100373">
    <property type="protein sequence ID" value="KIZ06427.1"/>
    <property type="molecule type" value="Genomic_DNA"/>
</dbReference>
<dbReference type="GeneID" id="25732892"/>
<feature type="compositionally biased region" description="Low complexity" evidence="1">
    <location>
        <begin position="524"/>
        <end position="563"/>
    </location>
</feature>
<feature type="compositionally biased region" description="Low complexity" evidence="1">
    <location>
        <begin position="507"/>
        <end position="516"/>
    </location>
</feature>
<gene>
    <name evidence="2" type="ORF">MNEG_1525</name>
</gene>
<dbReference type="GO" id="GO:0005634">
    <property type="term" value="C:nucleus"/>
    <property type="evidence" value="ECO:0007669"/>
    <property type="project" value="TreeGrafter"/>
</dbReference>
<dbReference type="Proteomes" id="UP000054498">
    <property type="component" value="Unassembled WGS sequence"/>
</dbReference>
<dbReference type="GO" id="GO:0031625">
    <property type="term" value="F:ubiquitin protein ligase binding"/>
    <property type="evidence" value="ECO:0007669"/>
    <property type="project" value="TreeGrafter"/>
</dbReference>
<dbReference type="InterPro" id="IPR016024">
    <property type="entry name" value="ARM-type_fold"/>
</dbReference>
<keyword evidence="3" id="KW-1185">Reference proteome</keyword>
<dbReference type="InterPro" id="IPR019138">
    <property type="entry name" value="De-etiolated_protein_1_Det1"/>
</dbReference>
<dbReference type="PANTHER" id="PTHR13374:SF3">
    <property type="entry name" value="DET1 HOMOLOG"/>
    <property type="match status" value="1"/>
</dbReference>
<evidence type="ECO:0000256" key="1">
    <source>
        <dbReference type="SAM" id="MobiDB-lite"/>
    </source>
</evidence>
<dbReference type="STRING" id="145388.A0A0D2N1N2"/>
<dbReference type="SUPFAM" id="SSF48371">
    <property type="entry name" value="ARM repeat"/>
    <property type="match status" value="1"/>
</dbReference>
<evidence type="ECO:0000313" key="2">
    <source>
        <dbReference type="EMBL" id="KIZ06427.1"/>
    </source>
</evidence>
<protein>
    <recommendedName>
        <fullName evidence="4">Wings apart-like protein C-terminal domain-containing protein</fullName>
    </recommendedName>
</protein>
<evidence type="ECO:0008006" key="4">
    <source>
        <dbReference type="Google" id="ProtNLM"/>
    </source>
</evidence>
<dbReference type="GO" id="GO:1990756">
    <property type="term" value="F:ubiquitin-like ligase-substrate adaptor activity"/>
    <property type="evidence" value="ECO:0007669"/>
    <property type="project" value="TreeGrafter"/>
</dbReference>
<accession>A0A0D2N1N2</accession>
<dbReference type="PANTHER" id="PTHR13374">
    <property type="entry name" value="DET1 HOMOLOG DE-ETIOLATED-1 HOMOLOG"/>
    <property type="match status" value="1"/>
</dbReference>
<dbReference type="AlphaFoldDB" id="A0A0D2N1N2"/>
<dbReference type="KEGG" id="mng:MNEG_1525"/>
<feature type="compositionally biased region" description="Basic and acidic residues" evidence="1">
    <location>
        <begin position="490"/>
        <end position="506"/>
    </location>
</feature>